<evidence type="ECO:0000313" key="2">
    <source>
        <dbReference type="EMBL" id="PPE73016.1"/>
    </source>
</evidence>
<proteinExistence type="predicted"/>
<comment type="caution">
    <text evidence="2">The sequence shown here is derived from an EMBL/GenBank/DDBJ whole genome shotgun (WGS) entry which is preliminary data.</text>
</comment>
<accession>A0A2S5TDG5</accession>
<gene>
    <name evidence="2" type="ORF">C3942_16315</name>
</gene>
<dbReference type="OrthoDB" id="9799921at2"/>
<dbReference type="SUPFAM" id="SSF52141">
    <property type="entry name" value="Uracil-DNA glycosylase-like"/>
    <property type="match status" value="1"/>
</dbReference>
<keyword evidence="3" id="KW-1185">Reference proteome</keyword>
<dbReference type="EMBL" id="PSNW01000009">
    <property type="protein sequence ID" value="PPE73016.1"/>
    <property type="molecule type" value="Genomic_DNA"/>
</dbReference>
<dbReference type="SMART" id="SM00987">
    <property type="entry name" value="UreE_C"/>
    <property type="match status" value="1"/>
</dbReference>
<dbReference type="InterPro" id="IPR005122">
    <property type="entry name" value="Uracil-DNA_glycosylase-like"/>
</dbReference>
<dbReference type="Proteomes" id="UP000238220">
    <property type="component" value="Unassembled WGS sequence"/>
</dbReference>
<evidence type="ECO:0000259" key="1">
    <source>
        <dbReference type="SMART" id="SM00986"/>
    </source>
</evidence>
<evidence type="ECO:0000313" key="3">
    <source>
        <dbReference type="Proteomes" id="UP000238220"/>
    </source>
</evidence>
<sequence length="168" mass="19028">MTSVQSFKPMSDERSTVLILGSMPGAASLRAEQYYAHPRNQFWWLMGELVGAGADLPYERRMAVLRENGIALWDVLARCERPGSLDADIVEESIVANDFSLFYRRHPRIWRVFFNGSKAQSSYQRYVQPLLAGADAHIEYQRLPSTSPAHASRPAADKLEAWRSIVGR</sequence>
<dbReference type="NCBIfam" id="TIGR04274">
    <property type="entry name" value="hypoxanDNAglyco"/>
    <property type="match status" value="1"/>
</dbReference>
<dbReference type="CDD" id="cd10032">
    <property type="entry name" value="UDG-F6_HDG"/>
    <property type="match status" value="1"/>
</dbReference>
<dbReference type="AlphaFoldDB" id="A0A2S5TDG5"/>
<dbReference type="SMART" id="SM00986">
    <property type="entry name" value="UDG"/>
    <property type="match status" value="1"/>
</dbReference>
<name>A0A2S5TDG5_9GAMM</name>
<feature type="domain" description="Uracil-DNA glycosylase-like" evidence="1">
    <location>
        <begin position="8"/>
        <end position="166"/>
    </location>
</feature>
<organism evidence="2 3">
    <name type="scientific">Solimonas fluminis</name>
    <dbReference type="NCBI Taxonomy" id="2086571"/>
    <lineage>
        <taxon>Bacteria</taxon>
        <taxon>Pseudomonadati</taxon>
        <taxon>Pseudomonadota</taxon>
        <taxon>Gammaproteobacteria</taxon>
        <taxon>Nevskiales</taxon>
        <taxon>Nevskiaceae</taxon>
        <taxon>Solimonas</taxon>
    </lineage>
</organism>
<dbReference type="Gene3D" id="3.40.470.10">
    <property type="entry name" value="Uracil-DNA glycosylase-like domain"/>
    <property type="match status" value="1"/>
</dbReference>
<dbReference type="InterPro" id="IPR026353">
    <property type="entry name" value="Hypoxan-DNA_Glyclase"/>
</dbReference>
<protein>
    <submittedName>
        <fullName evidence="2">DNA-deoxyinosine glycosylase</fullName>
    </submittedName>
</protein>
<reference evidence="2 3" key="1">
    <citation type="submission" date="2018-02" db="EMBL/GenBank/DDBJ databases">
        <title>Genome sequencing of Solimonas sp. HR-BB.</title>
        <authorList>
            <person name="Lee Y."/>
            <person name="Jeon C.O."/>
        </authorList>
    </citation>
    <scope>NUCLEOTIDE SEQUENCE [LARGE SCALE GENOMIC DNA]</scope>
    <source>
        <strain evidence="2 3">HR-BB</strain>
    </source>
</reference>
<dbReference type="Pfam" id="PF03167">
    <property type="entry name" value="UDG"/>
    <property type="match status" value="1"/>
</dbReference>
<dbReference type="InterPro" id="IPR036895">
    <property type="entry name" value="Uracil-DNA_glycosylase-like_sf"/>
</dbReference>